<dbReference type="eggNOG" id="COG4121">
    <property type="taxonomic scope" value="Bacteria"/>
</dbReference>
<evidence type="ECO:0000256" key="2">
    <source>
        <dbReference type="ARBA" id="ARBA00022603"/>
    </source>
</evidence>
<keyword evidence="15" id="KW-1185">Reference proteome</keyword>
<dbReference type="EMBL" id="ATJV01000092">
    <property type="protein sequence ID" value="EPZ14288.1"/>
    <property type="molecule type" value="Genomic_DNA"/>
</dbReference>
<organism evidence="14 15">
    <name type="scientific">Thauera terpenica 58Eu</name>
    <dbReference type="NCBI Taxonomy" id="1348657"/>
    <lineage>
        <taxon>Bacteria</taxon>
        <taxon>Pseudomonadati</taxon>
        <taxon>Pseudomonadota</taxon>
        <taxon>Betaproteobacteria</taxon>
        <taxon>Rhodocyclales</taxon>
        <taxon>Zoogloeaceae</taxon>
        <taxon>Thauera</taxon>
    </lineage>
</organism>
<dbReference type="NCBIfam" id="NF002481">
    <property type="entry name" value="PRK01747.1-2"/>
    <property type="match status" value="1"/>
</dbReference>
<evidence type="ECO:0000313" key="15">
    <source>
        <dbReference type="Proteomes" id="UP000015455"/>
    </source>
</evidence>
<feature type="region of interest" description="FAD-dependent cmnm(5)s(2)U34 oxidoreductase" evidence="10">
    <location>
        <begin position="264"/>
        <end position="651"/>
    </location>
</feature>
<dbReference type="RefSeq" id="WP_021250745.1">
    <property type="nucleotide sequence ID" value="NZ_ATJV01000092.1"/>
</dbReference>
<protein>
    <recommendedName>
        <fullName evidence="10">tRNA 5-methylaminomethyl-2-thiouridine biosynthesis bifunctional protein MnmC</fullName>
        <shortName evidence="10">tRNA mnm(5)s(2)U biosynthesis bifunctional protein</shortName>
    </recommendedName>
    <domain>
        <recommendedName>
            <fullName evidence="10">tRNA (mnm(5)s(2)U34)-methyltransferase</fullName>
            <ecNumber evidence="10">2.1.1.61</ecNumber>
        </recommendedName>
    </domain>
    <domain>
        <recommendedName>
            <fullName evidence="10">FAD-dependent cmnm(5)s(2)U34 oxidoreductase</fullName>
            <ecNumber evidence="10">1.5.-.-</ecNumber>
        </recommendedName>
    </domain>
</protein>
<keyword evidence="5 10" id="KW-0949">S-adenosyl-L-methionine</keyword>
<dbReference type="GO" id="GO:0050660">
    <property type="term" value="F:flavin adenine dinucleotide binding"/>
    <property type="evidence" value="ECO:0007669"/>
    <property type="project" value="UniProtKB-UniRule"/>
</dbReference>
<keyword evidence="8 10" id="KW-0560">Oxidoreductase</keyword>
<dbReference type="SUPFAM" id="SSF54373">
    <property type="entry name" value="FAD-linked reductases, C-terminal domain"/>
    <property type="match status" value="1"/>
</dbReference>
<evidence type="ECO:0000256" key="11">
    <source>
        <dbReference type="SAM" id="MobiDB-lite"/>
    </source>
</evidence>
<dbReference type="PATRIC" id="fig|1348657.5.peg.3353"/>
<gene>
    <name evidence="10" type="primary">mnmC</name>
    <name evidence="14" type="ORF">M622_06835</name>
</gene>
<feature type="domain" description="FAD dependent oxidoreductase" evidence="12">
    <location>
        <begin position="261"/>
        <end position="617"/>
    </location>
</feature>
<dbReference type="Proteomes" id="UP000015455">
    <property type="component" value="Unassembled WGS sequence"/>
</dbReference>
<evidence type="ECO:0000256" key="10">
    <source>
        <dbReference type="HAMAP-Rule" id="MF_01102"/>
    </source>
</evidence>
<dbReference type="OrthoDB" id="9786494at2"/>
<comment type="subcellular location">
    <subcellularLocation>
        <location evidence="10">Cytoplasm</location>
    </subcellularLocation>
</comment>
<dbReference type="GO" id="GO:0005737">
    <property type="term" value="C:cytoplasm"/>
    <property type="evidence" value="ECO:0007669"/>
    <property type="project" value="UniProtKB-SubCell"/>
</dbReference>
<dbReference type="InterPro" id="IPR036188">
    <property type="entry name" value="FAD/NAD-bd_sf"/>
</dbReference>
<dbReference type="InterPro" id="IPR008471">
    <property type="entry name" value="MnmC-like_methylTransf"/>
</dbReference>
<dbReference type="Gene3D" id="3.40.50.150">
    <property type="entry name" value="Vaccinia Virus protein VP39"/>
    <property type="match status" value="1"/>
</dbReference>
<evidence type="ECO:0000256" key="8">
    <source>
        <dbReference type="ARBA" id="ARBA00023002"/>
    </source>
</evidence>
<accession>T0AUH5</accession>
<dbReference type="GO" id="GO:0032259">
    <property type="term" value="P:methylation"/>
    <property type="evidence" value="ECO:0007669"/>
    <property type="project" value="UniProtKB-KW"/>
</dbReference>
<dbReference type="SUPFAM" id="SSF53335">
    <property type="entry name" value="S-adenosyl-L-methionine-dependent methyltransferases"/>
    <property type="match status" value="1"/>
</dbReference>
<dbReference type="PANTHER" id="PTHR13847">
    <property type="entry name" value="SARCOSINE DEHYDROGENASE-RELATED"/>
    <property type="match status" value="1"/>
</dbReference>
<dbReference type="GO" id="GO:0004808">
    <property type="term" value="F:tRNA (5-methylaminomethyl-2-thiouridylate)(34)-methyltransferase activity"/>
    <property type="evidence" value="ECO:0007669"/>
    <property type="project" value="UniProtKB-EC"/>
</dbReference>
<dbReference type="InterPro" id="IPR006076">
    <property type="entry name" value="FAD-dep_OxRdtase"/>
</dbReference>
<dbReference type="HAMAP" id="MF_01102">
    <property type="entry name" value="MnmC"/>
    <property type="match status" value="1"/>
</dbReference>
<keyword evidence="2 10" id="KW-0489">Methyltransferase</keyword>
<dbReference type="InterPro" id="IPR023032">
    <property type="entry name" value="tRNA_MAMT_biosynth_bifunc_MnmC"/>
</dbReference>
<sequence>MSIIPARLMVTADGTPRSELYDDIYHSAAGGAEEAEHVFLAGNDLPQHWQQRERFVVLEIGFGLGLNFLATWAAWRADPQRSARLHFISCELHPFSVADLTQLHRRWPQFAELSAELRAQWPALTPGLHRLHLDHERVSLTLHFGDAREGLAQIVAQVDAFYLDGFSPAKNPALWSPKVCHLLARLGAPGATLATWSVASTVRDHLRYAGFETRMAPGFGDKRQMLRGRLLARRDGRAVPPPEPGAETARTRAAPPRPRHALIVGAGLAGCALSERLAARGWRIDLIDAEEAPASGASGNLAGVLRPLPDIDDSRMSQLTRAGTLYAWRHIARLRAAGHAVRADACGVLHLARDQDQARKMRAAVEALALPPTHLRHVDAVEASAIAAWKLPIGGWFFGDSGWVQPPSLCAANLARHASHINACFGRKVSRLEHDGSHWLAMDARGELIARAPIMVLAAGIAVRDFIAYDLLPVVSARGQVSLLPAAKHSAPQVVVCRDGYVSPEVDGQRCAGATFAVDDDDETLRTADHAENLAKLDAMLPGMATGLSAATLAGRVGFRPASPDRLPMVGALPAQAALGHTGTLADLPRQAAAYVLSGYGARGLAWSQIAAELLASQLEGDPLPLERAICEALDPARFLLRAPVAGRIQD</sequence>
<comment type="caution">
    <text evidence="14">The sequence shown here is derived from an EMBL/GenBank/DDBJ whole genome shotgun (WGS) entry which is preliminary data.</text>
</comment>
<dbReference type="NCBIfam" id="TIGR03197">
    <property type="entry name" value="MnmC_Cterm"/>
    <property type="match status" value="1"/>
</dbReference>
<feature type="domain" description="MnmC-like methyltransferase" evidence="13">
    <location>
        <begin position="108"/>
        <end position="228"/>
    </location>
</feature>
<keyword evidence="7 10" id="KW-0274">FAD</keyword>
<dbReference type="AlphaFoldDB" id="T0AUH5"/>
<comment type="similarity">
    <text evidence="10">In the C-terminal section; belongs to the DAO family.</text>
</comment>
<feature type="region of interest" description="tRNA (mnm(5)s(2)U34)-methyltransferase" evidence="10">
    <location>
        <begin position="1"/>
        <end position="231"/>
    </location>
</feature>
<evidence type="ECO:0000256" key="9">
    <source>
        <dbReference type="ARBA" id="ARBA00023268"/>
    </source>
</evidence>
<dbReference type="EC" id="1.5.-.-" evidence="10"/>
<keyword evidence="4 10" id="KW-0808">Transferase</keyword>
<dbReference type="NCBIfam" id="NF033855">
    <property type="entry name" value="tRNA_MNMC2"/>
    <property type="match status" value="1"/>
</dbReference>
<evidence type="ECO:0000256" key="7">
    <source>
        <dbReference type="ARBA" id="ARBA00022827"/>
    </source>
</evidence>
<dbReference type="Gene3D" id="3.50.50.60">
    <property type="entry name" value="FAD/NAD(P)-binding domain"/>
    <property type="match status" value="1"/>
</dbReference>
<comment type="cofactor">
    <cofactor evidence="10">
        <name>FAD</name>
        <dbReference type="ChEBI" id="CHEBI:57692"/>
    </cofactor>
</comment>
<evidence type="ECO:0000256" key="4">
    <source>
        <dbReference type="ARBA" id="ARBA00022679"/>
    </source>
</evidence>
<dbReference type="SUPFAM" id="SSF51905">
    <property type="entry name" value="FAD/NAD(P)-binding domain"/>
    <property type="match status" value="1"/>
</dbReference>
<keyword evidence="3 10" id="KW-0285">Flavoprotein</keyword>
<dbReference type="Gene3D" id="3.30.9.10">
    <property type="entry name" value="D-Amino Acid Oxidase, subunit A, domain 2"/>
    <property type="match status" value="1"/>
</dbReference>
<reference evidence="14 15" key="1">
    <citation type="submission" date="2013-06" db="EMBL/GenBank/DDBJ databases">
        <title>Draft genome sequence of Thauera terpenica.</title>
        <authorList>
            <person name="Liu B."/>
            <person name="Frostegard A.H."/>
            <person name="Shapleigh J.P."/>
        </authorList>
    </citation>
    <scope>NUCLEOTIDE SEQUENCE [LARGE SCALE GENOMIC DNA]</scope>
    <source>
        <strain evidence="14 15">58Eu</strain>
    </source>
</reference>
<evidence type="ECO:0000256" key="1">
    <source>
        <dbReference type="ARBA" id="ARBA00022490"/>
    </source>
</evidence>
<evidence type="ECO:0000313" key="14">
    <source>
        <dbReference type="EMBL" id="EPZ14288.1"/>
    </source>
</evidence>
<dbReference type="Pfam" id="PF05430">
    <property type="entry name" value="Methyltransf_30"/>
    <property type="match status" value="1"/>
</dbReference>
<proteinExistence type="inferred from homology"/>
<name>T0AUH5_9RHOO</name>
<keyword evidence="6 10" id="KW-0819">tRNA processing</keyword>
<evidence type="ECO:0000259" key="13">
    <source>
        <dbReference type="Pfam" id="PF05430"/>
    </source>
</evidence>
<comment type="similarity">
    <text evidence="10">In the N-terminal section; belongs to the methyltransferase superfamily. tRNA (mnm(5)s(2)U34)-methyltransferase family.</text>
</comment>
<dbReference type="GO" id="GO:0002098">
    <property type="term" value="P:tRNA wobble uridine modification"/>
    <property type="evidence" value="ECO:0007669"/>
    <property type="project" value="TreeGrafter"/>
</dbReference>
<keyword evidence="9 10" id="KW-0511">Multifunctional enzyme</keyword>
<feature type="region of interest" description="Disordered" evidence="11">
    <location>
        <begin position="235"/>
        <end position="256"/>
    </location>
</feature>
<keyword evidence="1 10" id="KW-0963">Cytoplasm</keyword>
<dbReference type="NCBIfam" id="NF002483">
    <property type="entry name" value="PRK01747.1-4"/>
    <property type="match status" value="1"/>
</dbReference>
<dbReference type="InterPro" id="IPR029063">
    <property type="entry name" value="SAM-dependent_MTases_sf"/>
</dbReference>
<dbReference type="InterPro" id="IPR047785">
    <property type="entry name" value="tRNA_MNMC2"/>
</dbReference>
<feature type="compositionally biased region" description="Low complexity" evidence="11">
    <location>
        <begin position="245"/>
        <end position="254"/>
    </location>
</feature>
<dbReference type="GO" id="GO:0016645">
    <property type="term" value="F:oxidoreductase activity, acting on the CH-NH group of donors"/>
    <property type="evidence" value="ECO:0007669"/>
    <property type="project" value="InterPro"/>
</dbReference>
<comment type="catalytic activity">
    <reaction evidence="10">
        <text>5-aminomethyl-2-thiouridine(34) in tRNA + S-adenosyl-L-methionine = 5-methylaminomethyl-2-thiouridine(34) in tRNA + S-adenosyl-L-homocysteine + H(+)</text>
        <dbReference type="Rhea" id="RHEA:19569"/>
        <dbReference type="Rhea" id="RHEA-COMP:10195"/>
        <dbReference type="Rhea" id="RHEA-COMP:10197"/>
        <dbReference type="ChEBI" id="CHEBI:15378"/>
        <dbReference type="ChEBI" id="CHEBI:57856"/>
        <dbReference type="ChEBI" id="CHEBI:59789"/>
        <dbReference type="ChEBI" id="CHEBI:74454"/>
        <dbReference type="ChEBI" id="CHEBI:74455"/>
        <dbReference type="EC" id="2.1.1.61"/>
    </reaction>
</comment>
<evidence type="ECO:0000256" key="5">
    <source>
        <dbReference type="ARBA" id="ARBA00022691"/>
    </source>
</evidence>
<comment type="function">
    <text evidence="10">Catalyzes the last two steps in the biosynthesis of 5-methylaminomethyl-2-thiouridine (mnm(5)s(2)U) at the wobble position (U34) in tRNA. Catalyzes the FAD-dependent demodification of cmnm(5)s(2)U34 to nm(5)s(2)U34, followed by the transfer of a methyl group from S-adenosyl-L-methionine to nm(5)s(2)U34, to form mnm(5)s(2)U34.</text>
</comment>
<dbReference type="eggNOG" id="COG0665">
    <property type="taxonomic scope" value="Bacteria"/>
</dbReference>
<dbReference type="EC" id="2.1.1.61" evidence="10"/>
<dbReference type="InterPro" id="IPR017610">
    <property type="entry name" value="tRNA_S-uridine_synth_MnmC_C"/>
</dbReference>
<dbReference type="Pfam" id="PF01266">
    <property type="entry name" value="DAO"/>
    <property type="match status" value="1"/>
</dbReference>
<evidence type="ECO:0000256" key="3">
    <source>
        <dbReference type="ARBA" id="ARBA00022630"/>
    </source>
</evidence>
<evidence type="ECO:0000259" key="12">
    <source>
        <dbReference type="Pfam" id="PF01266"/>
    </source>
</evidence>
<dbReference type="PANTHER" id="PTHR13847:SF283">
    <property type="entry name" value="TRNA 5-METHYLAMINOMETHYL-2-THIOURIDINE BIOSYNTHESIS BIFUNCTIONAL PROTEIN MNMC"/>
    <property type="match status" value="1"/>
</dbReference>
<dbReference type="STRING" id="1348657.M622_06835"/>
<evidence type="ECO:0000256" key="6">
    <source>
        <dbReference type="ARBA" id="ARBA00022694"/>
    </source>
</evidence>